<dbReference type="EMBL" id="JAHRIQ010018961">
    <property type="protein sequence ID" value="MEQ2227312.1"/>
    <property type="molecule type" value="Genomic_DNA"/>
</dbReference>
<evidence type="ECO:0000313" key="3">
    <source>
        <dbReference type="Proteomes" id="UP001482620"/>
    </source>
</evidence>
<keyword evidence="1" id="KW-0472">Membrane</keyword>
<evidence type="ECO:0000313" key="2">
    <source>
        <dbReference type="EMBL" id="MEQ2227312.1"/>
    </source>
</evidence>
<keyword evidence="3" id="KW-1185">Reference proteome</keyword>
<protein>
    <submittedName>
        <fullName evidence="2">Uncharacterized protein</fullName>
    </submittedName>
</protein>
<feature type="transmembrane region" description="Helical" evidence="1">
    <location>
        <begin position="67"/>
        <end position="86"/>
    </location>
</feature>
<evidence type="ECO:0000256" key="1">
    <source>
        <dbReference type="SAM" id="Phobius"/>
    </source>
</evidence>
<dbReference type="Proteomes" id="UP001482620">
    <property type="component" value="Unassembled WGS sequence"/>
</dbReference>
<gene>
    <name evidence="2" type="ORF">ILYODFUR_036402</name>
</gene>
<organism evidence="2 3">
    <name type="scientific">Ilyodon furcidens</name>
    <name type="common">goldbreast splitfin</name>
    <dbReference type="NCBI Taxonomy" id="33524"/>
    <lineage>
        <taxon>Eukaryota</taxon>
        <taxon>Metazoa</taxon>
        <taxon>Chordata</taxon>
        <taxon>Craniata</taxon>
        <taxon>Vertebrata</taxon>
        <taxon>Euteleostomi</taxon>
        <taxon>Actinopterygii</taxon>
        <taxon>Neopterygii</taxon>
        <taxon>Teleostei</taxon>
        <taxon>Neoteleostei</taxon>
        <taxon>Acanthomorphata</taxon>
        <taxon>Ovalentaria</taxon>
        <taxon>Atherinomorphae</taxon>
        <taxon>Cyprinodontiformes</taxon>
        <taxon>Goodeidae</taxon>
        <taxon>Ilyodon</taxon>
    </lineage>
</organism>
<comment type="caution">
    <text evidence="2">The sequence shown here is derived from an EMBL/GenBank/DDBJ whole genome shotgun (WGS) entry which is preliminary data.</text>
</comment>
<accession>A0ABV0T354</accession>
<proteinExistence type="predicted"/>
<feature type="transmembrane region" description="Helical" evidence="1">
    <location>
        <begin position="30"/>
        <end position="47"/>
    </location>
</feature>
<reference evidence="2 3" key="1">
    <citation type="submission" date="2021-06" db="EMBL/GenBank/DDBJ databases">
        <authorList>
            <person name="Palmer J.M."/>
        </authorList>
    </citation>
    <scope>NUCLEOTIDE SEQUENCE [LARGE SCALE GENOMIC DNA]</scope>
    <source>
        <strain evidence="3">if_2019</strain>
        <tissue evidence="2">Muscle</tissue>
    </source>
</reference>
<keyword evidence="1" id="KW-0812">Transmembrane</keyword>
<keyword evidence="1" id="KW-1133">Transmembrane helix</keyword>
<name>A0ABV0T354_9TELE</name>
<sequence>MDLSDGCTVAQLVALLPCSKKVPGFDSRPGVFLHGVCMFSLCMRGFSPGTLASSHSPQTCLLGNWSLYIALRCVLVVCPVCLSVVLRWTGDLSRVTPLPAHRLLEMDTSFSTTQHGRTDIEDE</sequence>